<keyword evidence="5" id="KW-1185">Reference proteome</keyword>
<dbReference type="SMART" id="SM00935">
    <property type="entry name" value="OmpH"/>
    <property type="match status" value="1"/>
</dbReference>
<proteinExistence type="inferred from homology"/>
<accession>A0A4U0Q517</accession>
<reference evidence="4 5" key="1">
    <citation type="submission" date="2019-04" db="EMBL/GenBank/DDBJ databases">
        <title>Chitiniphilus eburnea sp. nov., a novel chitinolytic bacterium isolated from aquaculture sludge.</title>
        <authorList>
            <person name="Sheng M."/>
        </authorList>
    </citation>
    <scope>NUCLEOTIDE SEQUENCE [LARGE SCALE GENOMIC DNA]</scope>
    <source>
        <strain evidence="4 5">HX-2-15</strain>
    </source>
</reference>
<feature type="signal peptide" evidence="3">
    <location>
        <begin position="1"/>
        <end position="22"/>
    </location>
</feature>
<dbReference type="OrthoDB" id="5294628at2"/>
<dbReference type="PIRSF" id="PIRSF002094">
    <property type="entry name" value="OMP26_Skp"/>
    <property type="match status" value="1"/>
</dbReference>
<dbReference type="GO" id="GO:0051082">
    <property type="term" value="F:unfolded protein binding"/>
    <property type="evidence" value="ECO:0007669"/>
    <property type="project" value="InterPro"/>
</dbReference>
<dbReference type="RefSeq" id="WP_136772205.1">
    <property type="nucleotide sequence ID" value="NZ_CP156074.1"/>
</dbReference>
<gene>
    <name evidence="4" type="ORF">FAZ21_05100</name>
</gene>
<comment type="similarity">
    <text evidence="2">Belongs to the skp family.</text>
</comment>
<dbReference type="PANTHER" id="PTHR35089">
    <property type="entry name" value="CHAPERONE PROTEIN SKP"/>
    <property type="match status" value="1"/>
</dbReference>
<keyword evidence="1 3" id="KW-0732">Signal</keyword>
<evidence type="ECO:0000313" key="4">
    <source>
        <dbReference type="EMBL" id="TJZ76155.1"/>
    </source>
</evidence>
<dbReference type="Pfam" id="PF03938">
    <property type="entry name" value="OmpH"/>
    <property type="match status" value="1"/>
</dbReference>
<name>A0A4U0Q517_9NEIS</name>
<dbReference type="Gene3D" id="3.30.910.20">
    <property type="entry name" value="Skp domain"/>
    <property type="match status" value="1"/>
</dbReference>
<sequence length="163" mass="18647">MKFRIACLIGTVLMVLSGFASAEMKIGFVDAQRIMRESGPAIRAGKRLEKEFEARRLELQKVAGQGKALQQALDKNTMSETDRRSRERELVRLNQDFLRMQRELNEDLNARRNEELAGVQERINNAIQQIATADKYDLILQEAAWSTPKIDITDKVLKLLSDK</sequence>
<evidence type="ECO:0000313" key="5">
    <source>
        <dbReference type="Proteomes" id="UP000310016"/>
    </source>
</evidence>
<evidence type="ECO:0000256" key="2">
    <source>
        <dbReference type="PIRNR" id="PIRNR002094"/>
    </source>
</evidence>
<dbReference type="SUPFAM" id="SSF111384">
    <property type="entry name" value="OmpH-like"/>
    <property type="match status" value="1"/>
</dbReference>
<organism evidence="4 5">
    <name type="scientific">Chitiniphilus eburneus</name>
    <dbReference type="NCBI Taxonomy" id="2571148"/>
    <lineage>
        <taxon>Bacteria</taxon>
        <taxon>Pseudomonadati</taxon>
        <taxon>Pseudomonadota</taxon>
        <taxon>Betaproteobacteria</taxon>
        <taxon>Neisseriales</taxon>
        <taxon>Chitinibacteraceae</taxon>
        <taxon>Chitiniphilus</taxon>
    </lineage>
</organism>
<dbReference type="InterPro" id="IPR005632">
    <property type="entry name" value="Chaperone_Skp"/>
</dbReference>
<dbReference type="PANTHER" id="PTHR35089:SF1">
    <property type="entry name" value="CHAPERONE PROTEIN SKP"/>
    <property type="match status" value="1"/>
</dbReference>
<dbReference type="GO" id="GO:0050821">
    <property type="term" value="P:protein stabilization"/>
    <property type="evidence" value="ECO:0007669"/>
    <property type="project" value="TreeGrafter"/>
</dbReference>
<comment type="caution">
    <text evidence="4">The sequence shown here is derived from an EMBL/GenBank/DDBJ whole genome shotgun (WGS) entry which is preliminary data.</text>
</comment>
<dbReference type="GO" id="GO:0005829">
    <property type="term" value="C:cytosol"/>
    <property type="evidence" value="ECO:0007669"/>
    <property type="project" value="TreeGrafter"/>
</dbReference>
<evidence type="ECO:0000256" key="3">
    <source>
        <dbReference type="SAM" id="SignalP"/>
    </source>
</evidence>
<dbReference type="InterPro" id="IPR024930">
    <property type="entry name" value="Skp_dom_sf"/>
</dbReference>
<feature type="chain" id="PRO_5020392966" evidence="3">
    <location>
        <begin position="23"/>
        <end position="163"/>
    </location>
</feature>
<protein>
    <submittedName>
        <fullName evidence="4">OmpH family outer membrane protein</fullName>
    </submittedName>
</protein>
<dbReference type="Proteomes" id="UP000310016">
    <property type="component" value="Unassembled WGS sequence"/>
</dbReference>
<dbReference type="AlphaFoldDB" id="A0A4U0Q517"/>
<dbReference type="EMBL" id="SUMF01000003">
    <property type="protein sequence ID" value="TJZ76155.1"/>
    <property type="molecule type" value="Genomic_DNA"/>
</dbReference>
<evidence type="ECO:0000256" key="1">
    <source>
        <dbReference type="ARBA" id="ARBA00022729"/>
    </source>
</evidence>